<protein>
    <submittedName>
        <fullName evidence="1">Uncharacterized protein</fullName>
    </submittedName>
</protein>
<dbReference type="EMBL" id="LR797451">
    <property type="protein sequence ID" value="CAB4217349.1"/>
    <property type="molecule type" value="Genomic_DNA"/>
</dbReference>
<accession>A0A6J5PVN5</accession>
<reference evidence="1" key="1">
    <citation type="submission" date="2020-05" db="EMBL/GenBank/DDBJ databases">
        <authorList>
            <person name="Chiriac C."/>
            <person name="Salcher M."/>
            <person name="Ghai R."/>
            <person name="Kavagutti S V."/>
        </authorList>
    </citation>
    <scope>NUCLEOTIDE SEQUENCE</scope>
</reference>
<evidence type="ECO:0000313" key="2">
    <source>
        <dbReference type="EMBL" id="CAB4217349.1"/>
    </source>
</evidence>
<dbReference type="EMBL" id="LR798350">
    <property type="protein sequence ID" value="CAB5225734.1"/>
    <property type="molecule type" value="Genomic_DNA"/>
</dbReference>
<dbReference type="EMBL" id="LR796929">
    <property type="protein sequence ID" value="CAB4175930.1"/>
    <property type="molecule type" value="Genomic_DNA"/>
</dbReference>
<evidence type="ECO:0000313" key="3">
    <source>
        <dbReference type="EMBL" id="CAB5225734.1"/>
    </source>
</evidence>
<gene>
    <name evidence="2" type="ORF">UFOVP1503_21</name>
    <name evidence="3" type="ORF">UFOVP1505_5</name>
    <name evidence="1" type="ORF">UFOVP979_15</name>
</gene>
<evidence type="ECO:0000313" key="1">
    <source>
        <dbReference type="EMBL" id="CAB4175930.1"/>
    </source>
</evidence>
<proteinExistence type="predicted"/>
<organism evidence="1">
    <name type="scientific">uncultured Caudovirales phage</name>
    <dbReference type="NCBI Taxonomy" id="2100421"/>
    <lineage>
        <taxon>Viruses</taxon>
        <taxon>Duplodnaviria</taxon>
        <taxon>Heunggongvirae</taxon>
        <taxon>Uroviricota</taxon>
        <taxon>Caudoviricetes</taxon>
        <taxon>Peduoviridae</taxon>
        <taxon>Maltschvirus</taxon>
        <taxon>Maltschvirus maltsch</taxon>
    </lineage>
</organism>
<name>A0A6J5PVN5_9CAUD</name>
<sequence>MTNYAQIINNIVVNVIVADKKFIAMETDETLIEYTDENPAGIGYGYNPITKMFIPPAPIPIPYD</sequence>